<protein>
    <submittedName>
        <fullName evidence="3">Uncharacterized protein</fullName>
    </submittedName>
</protein>
<organism evidence="3">
    <name type="scientific">Arundo donax</name>
    <name type="common">Giant reed</name>
    <name type="synonym">Donax arundinaceus</name>
    <dbReference type="NCBI Taxonomy" id="35708"/>
    <lineage>
        <taxon>Eukaryota</taxon>
        <taxon>Viridiplantae</taxon>
        <taxon>Streptophyta</taxon>
        <taxon>Embryophyta</taxon>
        <taxon>Tracheophyta</taxon>
        <taxon>Spermatophyta</taxon>
        <taxon>Magnoliopsida</taxon>
        <taxon>Liliopsida</taxon>
        <taxon>Poales</taxon>
        <taxon>Poaceae</taxon>
        <taxon>PACMAD clade</taxon>
        <taxon>Arundinoideae</taxon>
        <taxon>Arundineae</taxon>
        <taxon>Arundo</taxon>
    </lineage>
</organism>
<feature type="compositionally biased region" description="Pro residues" evidence="1">
    <location>
        <begin position="40"/>
        <end position="57"/>
    </location>
</feature>
<evidence type="ECO:0000313" key="3">
    <source>
        <dbReference type="EMBL" id="JAD32415.1"/>
    </source>
</evidence>
<accession>A0A0A8Z6M7</accession>
<reference evidence="3" key="2">
    <citation type="journal article" date="2015" name="Data Brief">
        <title>Shoot transcriptome of the giant reed, Arundo donax.</title>
        <authorList>
            <person name="Barrero R.A."/>
            <person name="Guerrero F.D."/>
            <person name="Moolhuijzen P."/>
            <person name="Goolsby J.A."/>
            <person name="Tidwell J."/>
            <person name="Bellgard S.E."/>
            <person name="Bellgard M.I."/>
        </authorList>
    </citation>
    <scope>NUCLEOTIDE SEQUENCE</scope>
    <source>
        <tissue evidence="3">Shoot tissue taken approximately 20 cm above the soil surface</tissue>
    </source>
</reference>
<reference evidence="3" key="1">
    <citation type="submission" date="2014-09" db="EMBL/GenBank/DDBJ databases">
        <authorList>
            <person name="Magalhaes I.L.F."/>
            <person name="Oliveira U."/>
            <person name="Santos F.R."/>
            <person name="Vidigal T.H.D.A."/>
            <person name="Brescovit A.D."/>
            <person name="Santos A.J."/>
        </authorList>
    </citation>
    <scope>NUCLEOTIDE SEQUENCE</scope>
    <source>
        <tissue evidence="3">Shoot tissue taken approximately 20 cm above the soil surface</tissue>
    </source>
</reference>
<feature type="region of interest" description="Disordered" evidence="1">
    <location>
        <begin position="33"/>
        <end position="57"/>
    </location>
</feature>
<keyword evidence="2" id="KW-0732">Signal</keyword>
<evidence type="ECO:0000256" key="1">
    <source>
        <dbReference type="SAM" id="MobiDB-lite"/>
    </source>
</evidence>
<feature type="signal peptide" evidence="2">
    <location>
        <begin position="1"/>
        <end position="23"/>
    </location>
</feature>
<dbReference type="AlphaFoldDB" id="A0A0A8Z6M7"/>
<dbReference type="EMBL" id="GBRH01265480">
    <property type="protein sequence ID" value="JAD32415.1"/>
    <property type="molecule type" value="Transcribed_RNA"/>
</dbReference>
<feature type="chain" id="PRO_5002042305" evidence="2">
    <location>
        <begin position="24"/>
        <end position="221"/>
    </location>
</feature>
<name>A0A0A8Z6M7_ARUDO</name>
<proteinExistence type="predicted"/>
<sequence length="221" mass="23176">MGFCLRVVFLAVTIAALVVVVESAVAPDCREAPEISNKINPPPPPKPPQSTTPPPPVAGDIHGVYLQVVDEAGQSPAVVAPRSSLAIAGSELGRGVPPPQLPAATAAATRLRPAAAPGIAQGAPTALACARQPPGSPFWLSWKTAVVVLARVLRHYRPTCSLDEDLRIQPGAAPPPPPTMAIRGHPSTTTHLVVAPTWCWAAYVGSNGFKWKQFCHINRTQ</sequence>
<evidence type="ECO:0000256" key="2">
    <source>
        <dbReference type="SAM" id="SignalP"/>
    </source>
</evidence>